<protein>
    <submittedName>
        <fullName evidence="1">Formate dehydrogenase</fullName>
    </submittedName>
</protein>
<name>W9H9F1_9PROT</name>
<keyword evidence="2" id="KW-1185">Reference proteome</keyword>
<dbReference type="InterPro" id="IPR014177">
    <property type="entry name" value="Formate_DH_TAT-contain"/>
</dbReference>
<evidence type="ECO:0000313" key="1">
    <source>
        <dbReference type="EMBL" id="EWY41371.1"/>
    </source>
</evidence>
<reference evidence="1 2" key="1">
    <citation type="submission" date="2013-08" db="EMBL/GenBank/DDBJ databases">
        <title>The genome sequence of Skermanella stibiiresistens.</title>
        <authorList>
            <person name="Zhu W."/>
            <person name="Wang G."/>
        </authorList>
    </citation>
    <scope>NUCLEOTIDE SEQUENCE [LARGE SCALE GENOMIC DNA]</scope>
    <source>
        <strain evidence="1 2">SB22</strain>
    </source>
</reference>
<dbReference type="NCBIfam" id="TIGR02811">
    <property type="entry name" value="formate_TAT"/>
    <property type="match status" value="1"/>
</dbReference>
<accession>W9H9F1</accession>
<dbReference type="NCBIfam" id="TIGR01409">
    <property type="entry name" value="TAT_signal_seq"/>
    <property type="match status" value="1"/>
</dbReference>
<dbReference type="PIRSF" id="PIRSF036704">
    <property type="entry name" value="UCP036704"/>
    <property type="match status" value="1"/>
</dbReference>
<gene>
    <name evidence="1" type="ORF">N825_27995</name>
</gene>
<dbReference type="RefSeq" id="WP_037449154.1">
    <property type="nucleotide sequence ID" value="NZ_AVFL01000004.1"/>
</dbReference>
<comment type="caution">
    <text evidence="1">The sequence shown here is derived from an EMBL/GenBank/DDBJ whole genome shotgun (WGS) entry which is preliminary data.</text>
</comment>
<dbReference type="InterPro" id="IPR019546">
    <property type="entry name" value="TAT_signal_bac_arc"/>
</dbReference>
<dbReference type="InterPro" id="IPR006311">
    <property type="entry name" value="TAT_signal"/>
</dbReference>
<dbReference type="STRING" id="1385369.N825_27995"/>
<dbReference type="Proteomes" id="UP000019486">
    <property type="component" value="Unassembled WGS sequence"/>
</dbReference>
<evidence type="ECO:0000313" key="2">
    <source>
        <dbReference type="Proteomes" id="UP000019486"/>
    </source>
</evidence>
<dbReference type="PROSITE" id="PS51318">
    <property type="entry name" value="TAT"/>
    <property type="match status" value="1"/>
</dbReference>
<organism evidence="1 2">
    <name type="scientific">Skermanella stibiiresistens SB22</name>
    <dbReference type="NCBI Taxonomy" id="1385369"/>
    <lineage>
        <taxon>Bacteria</taxon>
        <taxon>Pseudomonadati</taxon>
        <taxon>Pseudomonadota</taxon>
        <taxon>Alphaproteobacteria</taxon>
        <taxon>Rhodospirillales</taxon>
        <taxon>Azospirillaceae</taxon>
        <taxon>Skermanella</taxon>
    </lineage>
</organism>
<dbReference type="EMBL" id="AVFL01000004">
    <property type="protein sequence ID" value="EWY41371.1"/>
    <property type="molecule type" value="Genomic_DNA"/>
</dbReference>
<sequence>MSARVDPKVDEPGMERRRFLRVMGAGAAGAAAAPLLVSGPAEAAETPDQRVKQRYRETDHVKKYYQTNRF</sequence>
<dbReference type="AlphaFoldDB" id="W9H9F1"/>
<proteinExistence type="predicted"/>